<dbReference type="GO" id="GO:0005634">
    <property type="term" value="C:nucleus"/>
    <property type="evidence" value="ECO:0007669"/>
    <property type="project" value="TreeGrafter"/>
</dbReference>
<dbReference type="InterPro" id="IPR015943">
    <property type="entry name" value="WD40/YVTN_repeat-like_dom_sf"/>
</dbReference>
<dbReference type="SUPFAM" id="SSF50998">
    <property type="entry name" value="Quinoprotein alcohol dehydrogenase-like"/>
    <property type="match status" value="1"/>
</dbReference>
<sequence>MRQFNGGLGFDDAQWSAGGRVVVTTQSRELTRRERDGASQSLKRGKAPLELCAVKVWDAATGELLHRLPAAHSGRIQALAMHPTDDRVCATGGADGLVAVWALDHGRMIRAFAVPGTNKLTMPTVPTATVAGGGEAVIEVPGITELKWGGSAGGVGAGTALLATDASGRVMVFDSAPAETMWHRPLSGRAGAPSGQGPGVTRAGADPITGVSDVPYAQYLSDDYDSLVKDELWNVTDTATNCPLGLC</sequence>
<gene>
    <name evidence="2" type="ORF">FNF28_07821</name>
</gene>
<dbReference type="PANTHER" id="PTHR16266">
    <property type="entry name" value="WD REPEAT DOMAIN 9"/>
    <property type="match status" value="1"/>
</dbReference>
<evidence type="ECO:0000313" key="3">
    <source>
        <dbReference type="Proteomes" id="UP000324907"/>
    </source>
</evidence>
<dbReference type="SMART" id="SM00320">
    <property type="entry name" value="WD40"/>
    <property type="match status" value="1"/>
</dbReference>
<feature type="repeat" description="WD" evidence="1">
    <location>
        <begin position="69"/>
        <end position="111"/>
    </location>
</feature>
<dbReference type="AlphaFoldDB" id="A0A5A8BY45"/>
<name>A0A5A8BY45_CAFRO</name>
<dbReference type="GO" id="GO:0007010">
    <property type="term" value="P:cytoskeleton organization"/>
    <property type="evidence" value="ECO:0007669"/>
    <property type="project" value="TreeGrafter"/>
</dbReference>
<dbReference type="PROSITE" id="PS50082">
    <property type="entry name" value="WD_REPEATS_2"/>
    <property type="match status" value="1"/>
</dbReference>
<keyword evidence="1" id="KW-0853">WD repeat</keyword>
<dbReference type="InterPro" id="IPR001680">
    <property type="entry name" value="WD40_rpt"/>
</dbReference>
<organism evidence="2 3">
    <name type="scientific">Cafeteria roenbergensis</name>
    <name type="common">Marine flagellate</name>
    <dbReference type="NCBI Taxonomy" id="33653"/>
    <lineage>
        <taxon>Eukaryota</taxon>
        <taxon>Sar</taxon>
        <taxon>Stramenopiles</taxon>
        <taxon>Bigyra</taxon>
        <taxon>Opalozoa</taxon>
        <taxon>Bicosoecida</taxon>
        <taxon>Cafeteriaceae</taxon>
        <taxon>Cafeteria</taxon>
    </lineage>
</organism>
<dbReference type="GO" id="GO:0006357">
    <property type="term" value="P:regulation of transcription by RNA polymerase II"/>
    <property type="evidence" value="ECO:0007669"/>
    <property type="project" value="TreeGrafter"/>
</dbReference>
<accession>A0A5A8BY45</accession>
<protein>
    <submittedName>
        <fullName evidence="2">Uncharacterized protein</fullName>
    </submittedName>
</protein>
<proteinExistence type="predicted"/>
<dbReference type="PANTHER" id="PTHR16266:SF17">
    <property type="entry name" value="BRWD3"/>
    <property type="match status" value="1"/>
</dbReference>
<dbReference type="Gene3D" id="2.130.10.10">
    <property type="entry name" value="YVTN repeat-like/Quinoprotein amine dehydrogenase"/>
    <property type="match status" value="1"/>
</dbReference>
<reference evidence="2 3" key="1">
    <citation type="submission" date="2019-07" db="EMBL/GenBank/DDBJ databases">
        <title>Genomes of Cafeteria roenbergensis.</title>
        <authorList>
            <person name="Fischer M.G."/>
            <person name="Hackl T."/>
            <person name="Roman M."/>
        </authorList>
    </citation>
    <scope>NUCLEOTIDE SEQUENCE [LARGE SCALE GENOMIC DNA]</scope>
    <source>
        <strain evidence="2 3">RCC970-E3</strain>
    </source>
</reference>
<dbReference type="GO" id="GO:0008360">
    <property type="term" value="P:regulation of cell shape"/>
    <property type="evidence" value="ECO:0007669"/>
    <property type="project" value="TreeGrafter"/>
</dbReference>
<dbReference type="InterPro" id="IPR052060">
    <property type="entry name" value="Bromo_WD_repeat"/>
</dbReference>
<evidence type="ECO:0000313" key="2">
    <source>
        <dbReference type="EMBL" id="KAA0145702.1"/>
    </source>
</evidence>
<dbReference type="EMBL" id="VLTL01000361">
    <property type="protein sequence ID" value="KAA0145702.1"/>
    <property type="molecule type" value="Genomic_DNA"/>
</dbReference>
<evidence type="ECO:0000256" key="1">
    <source>
        <dbReference type="PROSITE-ProRule" id="PRU00221"/>
    </source>
</evidence>
<dbReference type="Proteomes" id="UP000324907">
    <property type="component" value="Unassembled WGS sequence"/>
</dbReference>
<comment type="caution">
    <text evidence="2">The sequence shown here is derived from an EMBL/GenBank/DDBJ whole genome shotgun (WGS) entry which is preliminary data.</text>
</comment>
<dbReference type="InterPro" id="IPR011047">
    <property type="entry name" value="Quinoprotein_ADH-like_sf"/>
</dbReference>